<dbReference type="InterPro" id="IPR044856">
    <property type="entry name" value="Malate_synth_C_sf"/>
</dbReference>
<dbReference type="GO" id="GO:0004474">
    <property type="term" value="F:malate synthase activity"/>
    <property type="evidence" value="ECO:0007669"/>
    <property type="project" value="UniProtKB-EC"/>
</dbReference>
<dbReference type="SUPFAM" id="SSF51645">
    <property type="entry name" value="Malate synthase G"/>
    <property type="match status" value="1"/>
</dbReference>
<sequence length="97" mass="11216">MEDRATLRISSQHLANWLYHGIIDEKEVKEILEKMARVVDAQNAHDPKYRPMAPHFGKSIAFQAACELIFKGRSQPNGYTEFILHVKRKEVKQALPE</sequence>
<dbReference type="AlphaFoldDB" id="A0A645H5K1"/>
<dbReference type="GO" id="GO:0006097">
    <property type="term" value="P:glyoxylate cycle"/>
    <property type="evidence" value="ECO:0007669"/>
    <property type="project" value="InterPro"/>
</dbReference>
<accession>A0A645H5K1</accession>
<dbReference type="GO" id="GO:0000287">
    <property type="term" value="F:magnesium ion binding"/>
    <property type="evidence" value="ECO:0007669"/>
    <property type="project" value="TreeGrafter"/>
</dbReference>
<dbReference type="InterPro" id="IPR006253">
    <property type="entry name" value="Malate_synthG"/>
</dbReference>
<organism evidence="2">
    <name type="scientific">bioreactor metagenome</name>
    <dbReference type="NCBI Taxonomy" id="1076179"/>
    <lineage>
        <taxon>unclassified sequences</taxon>
        <taxon>metagenomes</taxon>
        <taxon>ecological metagenomes</taxon>
    </lineage>
</organism>
<reference evidence="2" key="1">
    <citation type="submission" date="2019-08" db="EMBL/GenBank/DDBJ databases">
        <authorList>
            <person name="Kucharzyk K."/>
            <person name="Murdoch R.W."/>
            <person name="Higgins S."/>
            <person name="Loffler F."/>
        </authorList>
    </citation>
    <scope>NUCLEOTIDE SEQUENCE</scope>
</reference>
<keyword evidence="2" id="KW-0808">Transferase</keyword>
<dbReference type="PANTHER" id="PTHR42739:SF1">
    <property type="entry name" value="MALATE SYNTHASE G"/>
    <property type="match status" value="1"/>
</dbReference>
<keyword evidence="2" id="KW-0012">Acyltransferase</keyword>
<dbReference type="EMBL" id="VSSQ01083104">
    <property type="protein sequence ID" value="MPN31544.1"/>
    <property type="molecule type" value="Genomic_DNA"/>
</dbReference>
<gene>
    <name evidence="2" type="primary">glcB_7</name>
    <name evidence="2" type="ORF">SDC9_179018</name>
</gene>
<proteinExistence type="predicted"/>
<dbReference type="InterPro" id="IPR011076">
    <property type="entry name" value="Malate_synth_sf"/>
</dbReference>
<dbReference type="Gene3D" id="1.20.1220.12">
    <property type="entry name" value="Malate synthase, domain III"/>
    <property type="match status" value="1"/>
</dbReference>
<dbReference type="Pfam" id="PF20659">
    <property type="entry name" value="MS_C"/>
    <property type="match status" value="1"/>
</dbReference>
<dbReference type="InterPro" id="IPR048355">
    <property type="entry name" value="MS_C"/>
</dbReference>
<evidence type="ECO:0000259" key="1">
    <source>
        <dbReference type="Pfam" id="PF20659"/>
    </source>
</evidence>
<dbReference type="EC" id="2.3.3.9" evidence="2"/>
<name>A0A645H5K1_9ZZZZ</name>
<dbReference type="GO" id="GO:0005829">
    <property type="term" value="C:cytosol"/>
    <property type="evidence" value="ECO:0007669"/>
    <property type="project" value="TreeGrafter"/>
</dbReference>
<protein>
    <submittedName>
        <fullName evidence="2">Malate synthase G</fullName>
        <ecNumber evidence="2">2.3.3.9</ecNumber>
    </submittedName>
</protein>
<dbReference type="PANTHER" id="PTHR42739">
    <property type="entry name" value="MALATE SYNTHASE G"/>
    <property type="match status" value="1"/>
</dbReference>
<evidence type="ECO:0000313" key="2">
    <source>
        <dbReference type="EMBL" id="MPN31544.1"/>
    </source>
</evidence>
<feature type="domain" description="Malate synthase C-terminal" evidence="1">
    <location>
        <begin position="1"/>
        <end position="67"/>
    </location>
</feature>
<comment type="caution">
    <text evidence="2">The sequence shown here is derived from an EMBL/GenBank/DDBJ whole genome shotgun (WGS) entry which is preliminary data.</text>
</comment>
<dbReference type="GO" id="GO:0009436">
    <property type="term" value="P:glyoxylate catabolic process"/>
    <property type="evidence" value="ECO:0007669"/>
    <property type="project" value="TreeGrafter"/>
</dbReference>